<dbReference type="AlphaFoldDB" id="A0A822XKJ4"/>
<comment type="caution">
    <text evidence="2">The sequence shown here is derived from an EMBL/GenBank/DDBJ whole genome shotgun (WGS) entry which is preliminary data.</text>
</comment>
<keyword evidence="3" id="KW-1185">Reference proteome</keyword>
<evidence type="ECO:0000256" key="1">
    <source>
        <dbReference type="SAM" id="Phobius"/>
    </source>
</evidence>
<dbReference type="Proteomes" id="UP000607653">
    <property type="component" value="Unassembled WGS sequence"/>
</dbReference>
<evidence type="ECO:0000313" key="3">
    <source>
        <dbReference type="Proteomes" id="UP000607653"/>
    </source>
</evidence>
<gene>
    <name evidence="2" type="ORF">HUJ06_021696</name>
</gene>
<reference evidence="2 3" key="1">
    <citation type="journal article" date="2020" name="Mol. Biol. Evol.">
        <title>Distinct Expression and Methylation Patterns for Genes with Different Fates following a Single Whole-Genome Duplication in Flowering Plants.</title>
        <authorList>
            <person name="Shi T."/>
            <person name="Rahmani R.S."/>
            <person name="Gugger P.F."/>
            <person name="Wang M."/>
            <person name="Li H."/>
            <person name="Zhang Y."/>
            <person name="Li Z."/>
            <person name="Wang Q."/>
            <person name="Van de Peer Y."/>
            <person name="Marchal K."/>
            <person name="Chen J."/>
        </authorList>
    </citation>
    <scope>NUCLEOTIDE SEQUENCE [LARGE SCALE GENOMIC DNA]</scope>
    <source>
        <tissue evidence="2">Leaf</tissue>
    </source>
</reference>
<feature type="transmembrane region" description="Helical" evidence="1">
    <location>
        <begin position="41"/>
        <end position="58"/>
    </location>
</feature>
<proteinExistence type="predicted"/>
<keyword evidence="1" id="KW-1133">Transmembrane helix</keyword>
<evidence type="ECO:0000313" key="2">
    <source>
        <dbReference type="EMBL" id="DAD20233.1"/>
    </source>
</evidence>
<protein>
    <submittedName>
        <fullName evidence="2">Uncharacterized protein</fullName>
    </submittedName>
</protein>
<feature type="transmembrane region" description="Helical" evidence="1">
    <location>
        <begin position="70"/>
        <end position="90"/>
    </location>
</feature>
<keyword evidence="1" id="KW-0472">Membrane</keyword>
<keyword evidence="1" id="KW-0812">Transmembrane</keyword>
<name>A0A822XKJ4_NELNU</name>
<sequence length="112" mass="12613">MIKWLMKETIINILTKNQYFDIDSSISSGKEKGDAENDDRVMVGAVTTALGASAFLVHQQVKLSKPFSSSTIAFIFSLLVLLFSYVISFICQEEVHPYNFHKLLLVVINQLL</sequence>
<dbReference type="EMBL" id="DUZY01000001">
    <property type="protein sequence ID" value="DAD20233.1"/>
    <property type="molecule type" value="Genomic_DNA"/>
</dbReference>
<accession>A0A822XKJ4</accession>
<organism evidence="2 3">
    <name type="scientific">Nelumbo nucifera</name>
    <name type="common">Sacred lotus</name>
    <dbReference type="NCBI Taxonomy" id="4432"/>
    <lineage>
        <taxon>Eukaryota</taxon>
        <taxon>Viridiplantae</taxon>
        <taxon>Streptophyta</taxon>
        <taxon>Embryophyta</taxon>
        <taxon>Tracheophyta</taxon>
        <taxon>Spermatophyta</taxon>
        <taxon>Magnoliopsida</taxon>
        <taxon>Proteales</taxon>
        <taxon>Nelumbonaceae</taxon>
        <taxon>Nelumbo</taxon>
    </lineage>
</organism>